<comment type="similarity">
    <text evidence="3 8">Belongs to the Nudix hydrolase family.</text>
</comment>
<name>A0A8T2JC14_9PIPI</name>
<evidence type="ECO:0000256" key="2">
    <source>
        <dbReference type="ARBA" id="ARBA00001946"/>
    </source>
</evidence>
<evidence type="ECO:0000313" key="10">
    <source>
        <dbReference type="EMBL" id="KAG8441117.1"/>
    </source>
</evidence>
<evidence type="ECO:0000313" key="11">
    <source>
        <dbReference type="Proteomes" id="UP000812440"/>
    </source>
</evidence>
<dbReference type="InterPro" id="IPR000086">
    <property type="entry name" value="NUDIX_hydrolase_dom"/>
</dbReference>
<dbReference type="CDD" id="cd04671">
    <property type="entry name" value="NUDIX_8DGDPP_Nudt18"/>
    <property type="match status" value="1"/>
</dbReference>
<evidence type="ECO:0000256" key="8">
    <source>
        <dbReference type="RuleBase" id="RU003476"/>
    </source>
</evidence>
<comment type="cofactor">
    <cofactor evidence="1">
        <name>Mn(2+)</name>
        <dbReference type="ChEBI" id="CHEBI:29035"/>
    </cofactor>
</comment>
<dbReference type="PRINTS" id="PR00502">
    <property type="entry name" value="NUDIXFAMILY"/>
</dbReference>
<evidence type="ECO:0000256" key="3">
    <source>
        <dbReference type="ARBA" id="ARBA00005582"/>
    </source>
</evidence>
<evidence type="ECO:0000256" key="6">
    <source>
        <dbReference type="ARBA" id="ARBA00022842"/>
    </source>
</evidence>
<sequence length="304" mass="33758">MTSTMEEELSIVLEGGGVPLSGTYDVDREKPRPLKLRQSVCYIVMGVLFNEKSEVLMMQEAKPECCGSWYLPAGRLEMGETLVEGLCREVKEETGLTCDPITLLAVEERGASWIRFVFLANQTGGTLKSELSADSESLQASWWDRVSPLPLRCKDIIRHIQLASSYRKNPSHPITLPHVLPSPHLALRIVLLCHDSSGCLWVLHSTARPHCLPVILCPTSRGSFLNSIQLLTGDPPRFCGILGLQHQGGEGADGVCFNIMAFINSREPPSLLTESLSWELIKDEELRSKLEHTLKDARLLPLFS</sequence>
<dbReference type="PANTHER" id="PTHR22769:SF56">
    <property type="entry name" value="8-OXO-DGDP PHOSPHATASE NUDT18"/>
    <property type="match status" value="1"/>
</dbReference>
<organism evidence="10 11">
    <name type="scientific">Hymenochirus boettgeri</name>
    <name type="common">Congo dwarf clawed frog</name>
    <dbReference type="NCBI Taxonomy" id="247094"/>
    <lineage>
        <taxon>Eukaryota</taxon>
        <taxon>Metazoa</taxon>
        <taxon>Chordata</taxon>
        <taxon>Craniata</taxon>
        <taxon>Vertebrata</taxon>
        <taxon>Euteleostomi</taxon>
        <taxon>Amphibia</taxon>
        <taxon>Batrachia</taxon>
        <taxon>Anura</taxon>
        <taxon>Pipoidea</taxon>
        <taxon>Pipidae</taxon>
        <taxon>Pipinae</taxon>
        <taxon>Hymenochirus</taxon>
    </lineage>
</organism>
<dbReference type="PROSITE" id="PS00893">
    <property type="entry name" value="NUDIX_BOX"/>
    <property type="match status" value="1"/>
</dbReference>
<dbReference type="SUPFAM" id="SSF55811">
    <property type="entry name" value="Nudix"/>
    <property type="match status" value="1"/>
</dbReference>
<evidence type="ECO:0000256" key="5">
    <source>
        <dbReference type="ARBA" id="ARBA00022801"/>
    </source>
</evidence>
<keyword evidence="5 8" id="KW-0378">Hydrolase</keyword>
<feature type="domain" description="Nudix hydrolase" evidence="9">
    <location>
        <begin position="35"/>
        <end position="166"/>
    </location>
</feature>
<dbReference type="Proteomes" id="UP000812440">
    <property type="component" value="Chromosome 3"/>
</dbReference>
<dbReference type="PANTHER" id="PTHR22769">
    <property type="entry name" value="MUTT/NUDIX HYDROLASE"/>
    <property type="match status" value="1"/>
</dbReference>
<dbReference type="Gene3D" id="3.90.79.10">
    <property type="entry name" value="Nucleoside Triphosphate Pyrophosphohydrolase"/>
    <property type="match status" value="1"/>
</dbReference>
<dbReference type="OrthoDB" id="10005910at2759"/>
<dbReference type="Pfam" id="PF00293">
    <property type="entry name" value="NUDIX"/>
    <property type="match status" value="1"/>
</dbReference>
<protein>
    <recommendedName>
        <fullName evidence="9">Nudix hydrolase domain-containing protein</fullName>
    </recommendedName>
</protein>
<comment type="caution">
    <text evidence="10">The sequence shown here is derived from an EMBL/GenBank/DDBJ whole genome shotgun (WGS) entry which is preliminary data.</text>
</comment>
<gene>
    <name evidence="10" type="ORF">GDO86_006748</name>
</gene>
<dbReference type="InterPro" id="IPR020084">
    <property type="entry name" value="NUDIX_hydrolase_CS"/>
</dbReference>
<keyword evidence="11" id="KW-1185">Reference proteome</keyword>
<evidence type="ECO:0000256" key="4">
    <source>
        <dbReference type="ARBA" id="ARBA00022723"/>
    </source>
</evidence>
<keyword evidence="6" id="KW-0460">Magnesium</keyword>
<proteinExistence type="inferred from homology"/>
<keyword evidence="7" id="KW-0464">Manganese</keyword>
<dbReference type="GO" id="GO:0046872">
    <property type="term" value="F:metal ion binding"/>
    <property type="evidence" value="ECO:0007669"/>
    <property type="project" value="UniProtKB-KW"/>
</dbReference>
<dbReference type="InterPro" id="IPR015797">
    <property type="entry name" value="NUDIX_hydrolase-like_dom_sf"/>
</dbReference>
<dbReference type="InterPro" id="IPR020476">
    <property type="entry name" value="Nudix_hydrolase"/>
</dbReference>
<dbReference type="GO" id="GO:0044716">
    <property type="term" value="F:8-oxo-GDP phosphatase activity"/>
    <property type="evidence" value="ECO:0007669"/>
    <property type="project" value="TreeGrafter"/>
</dbReference>
<evidence type="ECO:0000256" key="1">
    <source>
        <dbReference type="ARBA" id="ARBA00001936"/>
    </source>
</evidence>
<dbReference type="GO" id="GO:0044715">
    <property type="term" value="F:8-oxo-dGDP phosphatase activity"/>
    <property type="evidence" value="ECO:0007669"/>
    <property type="project" value="TreeGrafter"/>
</dbReference>
<dbReference type="PROSITE" id="PS51462">
    <property type="entry name" value="NUDIX"/>
    <property type="match status" value="1"/>
</dbReference>
<keyword evidence="4" id="KW-0479">Metal-binding</keyword>
<accession>A0A8T2JC14</accession>
<reference evidence="10" key="1">
    <citation type="thesis" date="2020" institute="ProQuest LLC" country="789 East Eisenhower Parkway, Ann Arbor, MI, USA">
        <title>Comparative Genomics and Chromosome Evolution.</title>
        <authorList>
            <person name="Mudd A.B."/>
        </authorList>
    </citation>
    <scope>NUCLEOTIDE SEQUENCE</scope>
    <source>
        <strain evidence="10">Female2</strain>
        <tissue evidence="10">Blood</tissue>
    </source>
</reference>
<dbReference type="EMBL" id="JAACNH010000006">
    <property type="protein sequence ID" value="KAG8441117.1"/>
    <property type="molecule type" value="Genomic_DNA"/>
</dbReference>
<dbReference type="AlphaFoldDB" id="A0A8T2JC14"/>
<comment type="cofactor">
    <cofactor evidence="2">
        <name>Mg(2+)</name>
        <dbReference type="ChEBI" id="CHEBI:18420"/>
    </cofactor>
</comment>
<evidence type="ECO:0000259" key="9">
    <source>
        <dbReference type="PROSITE" id="PS51462"/>
    </source>
</evidence>
<evidence type="ECO:0000256" key="7">
    <source>
        <dbReference type="ARBA" id="ARBA00023211"/>
    </source>
</evidence>
<dbReference type="InterPro" id="IPR042970">
    <property type="entry name" value="NUDT18_NUDIX"/>
</dbReference>